<proteinExistence type="predicted"/>
<name>A0AAW8JBQ1_9GAMM</name>
<sequence>MNRNKIELLASANWSRTNWDLSWESIIKLDELLPRVGEKYQISLQDSEAQYTKNGRYYLLWFPPHSELNTLYERPTEVLKSYVIEAELSQGEWIKEGHSFRAERSFSTTIISVRRVLEYLPEIQVIQGQKISQYFECHPYRTEFFKWDNFCLFIVEDQYQHTELLFNIDQENYYLIFVNDWLSYSYDSYICKYLLDAQQIAFLKKYMIESNKLTSYTDDLEEEYLVQGALYM</sequence>
<comment type="caution">
    <text evidence="1">The sequence shown here is derived from an EMBL/GenBank/DDBJ whole genome shotgun (WGS) entry which is preliminary data.</text>
</comment>
<evidence type="ECO:0000313" key="2">
    <source>
        <dbReference type="Proteomes" id="UP001243844"/>
    </source>
</evidence>
<organism evidence="1 2">
    <name type="scientific">Acinetobacter rudis</name>
    <dbReference type="NCBI Taxonomy" id="632955"/>
    <lineage>
        <taxon>Bacteria</taxon>
        <taxon>Pseudomonadati</taxon>
        <taxon>Pseudomonadota</taxon>
        <taxon>Gammaproteobacteria</taxon>
        <taxon>Moraxellales</taxon>
        <taxon>Moraxellaceae</taxon>
        <taxon>Acinetobacter</taxon>
    </lineage>
</organism>
<dbReference type="EMBL" id="JAVIDL010000018">
    <property type="protein sequence ID" value="MDQ8936111.1"/>
    <property type="molecule type" value="Genomic_DNA"/>
</dbReference>
<accession>A0AAW8JBQ1</accession>
<protein>
    <submittedName>
        <fullName evidence="1">Uncharacterized protein</fullName>
    </submittedName>
</protein>
<evidence type="ECO:0000313" key="1">
    <source>
        <dbReference type="EMBL" id="MDQ8936111.1"/>
    </source>
</evidence>
<dbReference type="RefSeq" id="WP_308981566.1">
    <property type="nucleotide sequence ID" value="NZ_JAVIDL010000018.1"/>
</dbReference>
<reference evidence="1" key="1">
    <citation type="submission" date="2023-08" db="EMBL/GenBank/DDBJ databases">
        <title>Emergence of clinically-relevant ST2 carbapenem-resistant Acinetobacter baumannii strains in hospital sewages in Zhejiang, East of China.</title>
        <authorList>
            <person name="Kaichao C."/>
            <person name="Zhang R."/>
        </authorList>
    </citation>
    <scope>NUCLEOTIDE SEQUENCE</scope>
    <source>
        <strain evidence="1">M-RB-37</strain>
    </source>
</reference>
<dbReference type="Proteomes" id="UP001243844">
    <property type="component" value="Unassembled WGS sequence"/>
</dbReference>
<dbReference type="AlphaFoldDB" id="A0AAW8JBQ1"/>
<gene>
    <name evidence="1" type="ORF">RFH47_10260</name>
</gene>